<feature type="compositionally biased region" description="Basic and acidic residues" evidence="1">
    <location>
        <begin position="109"/>
        <end position="120"/>
    </location>
</feature>
<sequence>MSIPAGTLSKPSHSRARVIVPSRPGGPLSDDLRHDLLNGLISQNAVSGVRAALSGSCQAADWQKNVENRTMALLRSGGIRSLQQLEAQIIAEVLGRTTSRGEVSGANGKEGKIDEEKEMSNGDSATNIEVPDQAIKNGTAAVRKALDAIVVVDDKDPARSGEEPVWKDWR</sequence>
<protein>
    <submittedName>
        <fullName evidence="2">Uncharacterized protein</fullName>
    </submittedName>
</protein>
<proteinExistence type="predicted"/>
<dbReference type="Proteomes" id="UP001161017">
    <property type="component" value="Unassembled WGS sequence"/>
</dbReference>
<reference evidence="2" key="1">
    <citation type="journal article" date="2023" name="Genome Biol. Evol.">
        <title>First Whole Genome Sequence and Flow Cytometry Genome Size Data for the Lichen-Forming Fungus Ramalina farinacea (Ascomycota).</title>
        <authorList>
            <person name="Llewellyn T."/>
            <person name="Mian S."/>
            <person name="Hill R."/>
            <person name="Leitch I.J."/>
            <person name="Gaya E."/>
        </authorList>
    </citation>
    <scope>NUCLEOTIDE SEQUENCE</scope>
    <source>
        <strain evidence="2">LIQ254RAFAR</strain>
    </source>
</reference>
<organism evidence="2 3">
    <name type="scientific">Ramalina farinacea</name>
    <dbReference type="NCBI Taxonomy" id="258253"/>
    <lineage>
        <taxon>Eukaryota</taxon>
        <taxon>Fungi</taxon>
        <taxon>Dikarya</taxon>
        <taxon>Ascomycota</taxon>
        <taxon>Pezizomycotina</taxon>
        <taxon>Lecanoromycetes</taxon>
        <taxon>OSLEUM clade</taxon>
        <taxon>Lecanoromycetidae</taxon>
        <taxon>Lecanorales</taxon>
        <taxon>Lecanorineae</taxon>
        <taxon>Ramalinaceae</taxon>
        <taxon>Ramalina</taxon>
    </lineage>
</organism>
<keyword evidence="3" id="KW-1185">Reference proteome</keyword>
<accession>A0AA43QJW8</accession>
<comment type="caution">
    <text evidence="2">The sequence shown here is derived from an EMBL/GenBank/DDBJ whole genome shotgun (WGS) entry which is preliminary data.</text>
</comment>
<name>A0AA43QJW8_9LECA</name>
<gene>
    <name evidence="2" type="ORF">OHK93_007130</name>
</gene>
<feature type="region of interest" description="Disordered" evidence="1">
    <location>
        <begin position="100"/>
        <end position="132"/>
    </location>
</feature>
<evidence type="ECO:0000313" key="2">
    <source>
        <dbReference type="EMBL" id="MDI1487857.1"/>
    </source>
</evidence>
<evidence type="ECO:0000313" key="3">
    <source>
        <dbReference type="Proteomes" id="UP001161017"/>
    </source>
</evidence>
<dbReference type="AlphaFoldDB" id="A0AA43QJW8"/>
<dbReference type="EMBL" id="JAPUFD010000006">
    <property type="protein sequence ID" value="MDI1487857.1"/>
    <property type="molecule type" value="Genomic_DNA"/>
</dbReference>
<evidence type="ECO:0000256" key="1">
    <source>
        <dbReference type="SAM" id="MobiDB-lite"/>
    </source>
</evidence>